<comment type="caution">
    <text evidence="1">The sequence shown here is derived from an EMBL/GenBank/DDBJ whole genome shotgun (WGS) entry which is preliminary data.</text>
</comment>
<dbReference type="SUPFAM" id="SSF48371">
    <property type="entry name" value="ARM repeat"/>
    <property type="match status" value="1"/>
</dbReference>
<dbReference type="AlphaFoldDB" id="A0A0G0Y625"/>
<gene>
    <name evidence="1" type="ORF">UU56_C0002G0041</name>
</gene>
<proteinExistence type="predicted"/>
<dbReference type="CDD" id="cd06561">
    <property type="entry name" value="AlkD_like"/>
    <property type="match status" value="1"/>
</dbReference>
<dbReference type="EMBL" id="LCBC01000002">
    <property type="protein sequence ID" value="KKS04901.1"/>
    <property type="molecule type" value="Genomic_DNA"/>
</dbReference>
<dbReference type="Pfam" id="PF08713">
    <property type="entry name" value="DNA_alkylation"/>
    <property type="match status" value="1"/>
</dbReference>
<dbReference type="InterPro" id="IPR016024">
    <property type="entry name" value="ARM-type_fold"/>
</dbReference>
<organism evidence="1 2">
    <name type="scientific">Candidatus Curtissbacteria bacterium GW2011_GWA2_41_24</name>
    <dbReference type="NCBI Taxonomy" id="1618411"/>
    <lineage>
        <taxon>Bacteria</taxon>
        <taxon>Candidatus Curtissiibacteriota</taxon>
    </lineage>
</organism>
<dbReference type="PANTHER" id="PTHR41291">
    <property type="entry name" value="DNA ALKYLATION REPAIR PROTEIN"/>
    <property type="match status" value="1"/>
</dbReference>
<dbReference type="PANTHER" id="PTHR41291:SF1">
    <property type="entry name" value="DNA ALKYLATION REPAIR PROTEIN"/>
    <property type="match status" value="1"/>
</dbReference>
<protein>
    <recommendedName>
        <fullName evidence="3">DNA alkylation repair protein</fullName>
    </recommendedName>
</protein>
<dbReference type="Proteomes" id="UP000034493">
    <property type="component" value="Unassembled WGS sequence"/>
</dbReference>
<sequence length="224" mass="25706">MQYAEVLRKLKSQTNPKNVQGMVKFGINSKNTLGISIPILRKLAKEIGTNHTIAQQLWDSGIHEARILASMVDDPKQVSEKQMDLWTSDFDSWDVCDQVCMNFFDKTPHAFQKAKEWTRRDNEFEKRAGFALMACLAWHDKNSSNESFSHFFSLIKQAATDERNFVKKAVNWALRQIGKRNRNLNKMAIGTAQEIIKIDSKTAKWIATDALRELTSDAILKRLT</sequence>
<evidence type="ECO:0000313" key="1">
    <source>
        <dbReference type="EMBL" id="KKS04901.1"/>
    </source>
</evidence>
<name>A0A0G0Y625_9BACT</name>
<accession>A0A0G0Y625</accession>
<dbReference type="PATRIC" id="fig|1618411.3.peg.130"/>
<dbReference type="Gene3D" id="1.25.10.90">
    <property type="match status" value="1"/>
</dbReference>
<dbReference type="InterPro" id="IPR014825">
    <property type="entry name" value="DNA_alkylation"/>
</dbReference>
<evidence type="ECO:0008006" key="3">
    <source>
        <dbReference type="Google" id="ProtNLM"/>
    </source>
</evidence>
<reference evidence="1 2" key="1">
    <citation type="journal article" date="2015" name="Nature">
        <title>rRNA introns, odd ribosomes, and small enigmatic genomes across a large radiation of phyla.</title>
        <authorList>
            <person name="Brown C.T."/>
            <person name="Hug L.A."/>
            <person name="Thomas B.C."/>
            <person name="Sharon I."/>
            <person name="Castelle C.J."/>
            <person name="Singh A."/>
            <person name="Wilkins M.J."/>
            <person name="Williams K.H."/>
            <person name="Banfield J.F."/>
        </authorList>
    </citation>
    <scope>NUCLEOTIDE SEQUENCE [LARGE SCALE GENOMIC DNA]</scope>
</reference>
<evidence type="ECO:0000313" key="2">
    <source>
        <dbReference type="Proteomes" id="UP000034493"/>
    </source>
</evidence>